<dbReference type="InterPro" id="IPR041442">
    <property type="entry name" value="PIH1D1/2/3_CS-like"/>
</dbReference>
<feature type="region of interest" description="Disordered" evidence="4">
    <location>
        <begin position="590"/>
        <end position="633"/>
    </location>
</feature>
<dbReference type="GO" id="GO:0070286">
    <property type="term" value="P:axonemal dynein complex assembly"/>
    <property type="evidence" value="ECO:0007669"/>
    <property type="project" value="UniProtKB-UniRule"/>
</dbReference>
<comment type="function">
    <text evidence="3">Required for cytoplasmic pre-assembly of axonemal dyneins, thereby playing a central role in motility in cilia and flagella. Involved in pre-assembly of dynein arm complexes in the cytoplasm before intraflagellar transport loads them for the ciliary compartment.</text>
</comment>
<dbReference type="Pfam" id="PF08190">
    <property type="entry name" value="PIH1"/>
    <property type="match status" value="1"/>
</dbReference>
<evidence type="ECO:0000259" key="6">
    <source>
        <dbReference type="Pfam" id="PF18201"/>
    </source>
</evidence>
<dbReference type="InterPro" id="IPR050734">
    <property type="entry name" value="PIH1/Kintoun_subfamily"/>
</dbReference>
<evidence type="ECO:0000256" key="3">
    <source>
        <dbReference type="HAMAP-Rule" id="MF_03069"/>
    </source>
</evidence>
<feature type="domain" description="PIH1 N-terminal" evidence="5">
    <location>
        <begin position="42"/>
        <end position="203"/>
    </location>
</feature>
<feature type="compositionally biased region" description="Basic and acidic residues" evidence="4">
    <location>
        <begin position="787"/>
        <end position="796"/>
    </location>
</feature>
<feature type="compositionally biased region" description="Basic and acidic residues" evidence="4">
    <location>
        <begin position="738"/>
        <end position="758"/>
    </location>
</feature>
<accession>A0AAN8NRG3</accession>
<dbReference type="GO" id="GO:0060285">
    <property type="term" value="P:cilium-dependent cell motility"/>
    <property type="evidence" value="ECO:0007669"/>
    <property type="project" value="UniProtKB-UniRule"/>
</dbReference>
<feature type="region of interest" description="Disordered" evidence="4">
    <location>
        <begin position="723"/>
        <end position="819"/>
    </location>
</feature>
<dbReference type="InterPro" id="IPR012981">
    <property type="entry name" value="PIH1_N"/>
</dbReference>
<feature type="compositionally biased region" description="Basic residues" evidence="4">
    <location>
        <begin position="723"/>
        <end position="737"/>
    </location>
</feature>
<comment type="similarity">
    <text evidence="3">Belongs to the PIH1 family. Kintoun subfamily.</text>
</comment>
<organism evidence="7 8">
    <name type="scientific">Polyplax serrata</name>
    <name type="common">Common mouse louse</name>
    <dbReference type="NCBI Taxonomy" id="468196"/>
    <lineage>
        <taxon>Eukaryota</taxon>
        <taxon>Metazoa</taxon>
        <taxon>Ecdysozoa</taxon>
        <taxon>Arthropoda</taxon>
        <taxon>Hexapoda</taxon>
        <taxon>Insecta</taxon>
        <taxon>Pterygota</taxon>
        <taxon>Neoptera</taxon>
        <taxon>Paraneoptera</taxon>
        <taxon>Psocodea</taxon>
        <taxon>Troctomorpha</taxon>
        <taxon>Phthiraptera</taxon>
        <taxon>Anoplura</taxon>
        <taxon>Polyplacidae</taxon>
        <taxon>Polyplax</taxon>
    </lineage>
</organism>
<comment type="subcellular location">
    <subcellularLocation>
        <location evidence="3">Cytoplasm</location>
    </subcellularLocation>
    <subcellularLocation>
        <location evidence="2">Dynein axonemal particle</location>
    </subcellularLocation>
</comment>
<dbReference type="AlphaFoldDB" id="A0AAN8NRG3"/>
<dbReference type="EMBL" id="JAWJWE010000037">
    <property type="protein sequence ID" value="KAK6625278.1"/>
    <property type="molecule type" value="Genomic_DNA"/>
</dbReference>
<dbReference type="HAMAP" id="MF_03069">
    <property type="entry name" value="Kintoun"/>
    <property type="match status" value="1"/>
</dbReference>
<reference evidence="7 8" key="1">
    <citation type="submission" date="2023-10" db="EMBL/GenBank/DDBJ databases">
        <title>Genomes of two closely related lineages of the louse Polyplax serrata with different host specificities.</title>
        <authorList>
            <person name="Martinu J."/>
            <person name="Tarabai H."/>
            <person name="Stefka J."/>
            <person name="Hypsa V."/>
        </authorList>
    </citation>
    <scope>NUCLEOTIDE SEQUENCE [LARGE SCALE GENOMIC DNA]</scope>
    <source>
        <strain evidence="7">HR10_N</strain>
    </source>
</reference>
<feature type="domain" description="PIH1D1/2/3 CS-like" evidence="6">
    <location>
        <begin position="246"/>
        <end position="346"/>
    </location>
</feature>
<evidence type="ECO:0000259" key="5">
    <source>
        <dbReference type="Pfam" id="PF08190"/>
    </source>
</evidence>
<evidence type="ECO:0000256" key="1">
    <source>
        <dbReference type="ARBA" id="ARBA00022490"/>
    </source>
</evidence>
<evidence type="ECO:0000256" key="2">
    <source>
        <dbReference type="ARBA" id="ARBA00024190"/>
    </source>
</evidence>
<evidence type="ECO:0000313" key="8">
    <source>
        <dbReference type="Proteomes" id="UP001372834"/>
    </source>
</evidence>
<dbReference type="InterPro" id="IPR034727">
    <property type="entry name" value="Kintoun"/>
</dbReference>
<protein>
    <recommendedName>
        <fullName evidence="3">Protein kintoun</fullName>
    </recommendedName>
    <alternativeName>
        <fullName evidence="3">Dynein assembly factor 2, axonemal homolog</fullName>
    </alternativeName>
</protein>
<dbReference type="Proteomes" id="UP001372834">
    <property type="component" value="Unassembled WGS sequence"/>
</dbReference>
<dbReference type="Pfam" id="PF18201">
    <property type="entry name" value="PIH1_CS"/>
    <property type="match status" value="1"/>
</dbReference>
<name>A0AAN8NRG3_POLSC</name>
<feature type="compositionally biased region" description="Basic and acidic residues" evidence="4">
    <location>
        <begin position="803"/>
        <end position="819"/>
    </location>
</feature>
<feature type="compositionally biased region" description="Acidic residues" evidence="4">
    <location>
        <begin position="600"/>
        <end position="614"/>
    </location>
</feature>
<evidence type="ECO:0000313" key="7">
    <source>
        <dbReference type="EMBL" id="KAK6625278.1"/>
    </source>
</evidence>
<dbReference type="PANTHER" id="PTHR22997">
    <property type="entry name" value="PIH1 DOMAIN-CONTAINING PROTEIN 1"/>
    <property type="match status" value="1"/>
</dbReference>
<dbReference type="GO" id="GO:0120293">
    <property type="term" value="C:dynein axonemal particle"/>
    <property type="evidence" value="ECO:0007669"/>
    <property type="project" value="UniProtKB-SubCell"/>
</dbReference>
<gene>
    <name evidence="7" type="ORF">RUM43_005572</name>
</gene>
<sequence>MARFNRKDWEDLNITREEVENLSQALKKEEFRKLLSEYAEEITDPKNRKQYQEDIVKLEAERGIECTFVNPEPGFVVKTSVDGNKKAFINICKNKAVGRPTSKPEVKNDSRGLSWSIPLCQAPGREDFDKKKNRCVVYDVIFHPDTLHLAEKNPQFKQLVIETALNAVEESYKVSLDKKNIKLPRLGFKGLPFATVIRKKSKTQPVINEEDVEFLDQIKYPFKPPKEEEPIVRSFESKKIDSGKYTIPKYVVKHQSDIDMQEFTYDKNAKLNAAIPKQLVIEINLPMLSSTQSVTLDIMEKSLHLLSEKPAKYKLDIQLPYSVNEETGNAKFDKERRLLIVTLPVIKAKMTIKDLMREDSGVESDFSPIGSITNNEFANLDECSLSNEEKDSYSIIQECKDILKEEFELSDKESDKEIDRRTKREMDEFLESDKHYTLPSFTCNIDGNNICFVLKVKNVDSTSLVKKCIDSNACHVKFYSIGSGFFPVYYAFFVDFKDECNIQDVICEAWDNNVTVLIEFVKNRNTVTHYYAGLDENSLTQQAINHPIEFKKMDACDYEEDDDDDDDDEECQSNVKIESACVDEVVVTITPKDSSTSDGQSEEDDDDDDDEVEQKDDNKDTIPPSDGVRTGDEKCRTLSESGVDDIASSCPIVAKGILKKRINRSLSESNADDYLLSSSSAFEGSDCCIHEEEEVPCVKKTVRFSKKIKQQFFRVNSSILARKNKNKKKQMNKKRAMERRLSESENSEVEEKEREQKTTKKPKKQKQHQQQQQPQKKDSLIQVVSKDSTEGKENKKQVNAKPTKTEKVPEDTGRRLKKDDKIFEFKSDLIFDLDV</sequence>
<proteinExistence type="inferred from homology"/>
<comment type="caution">
    <text evidence="7">The sequence shown here is derived from an EMBL/GenBank/DDBJ whole genome shotgun (WGS) entry which is preliminary data.</text>
</comment>
<dbReference type="PANTHER" id="PTHR22997:SF3">
    <property type="entry name" value="PROTEIN KINTOUN"/>
    <property type="match status" value="1"/>
</dbReference>
<keyword evidence="1 3" id="KW-0963">Cytoplasm</keyword>
<evidence type="ECO:0000256" key="4">
    <source>
        <dbReference type="SAM" id="MobiDB-lite"/>
    </source>
</evidence>